<evidence type="ECO:0000256" key="2">
    <source>
        <dbReference type="ARBA" id="ARBA00022475"/>
    </source>
</evidence>
<feature type="transmembrane region" description="Helical" evidence="8">
    <location>
        <begin position="356"/>
        <end position="373"/>
    </location>
</feature>
<evidence type="ECO:0000313" key="10">
    <source>
        <dbReference type="Proteomes" id="UP000266292"/>
    </source>
</evidence>
<keyword evidence="5 8" id="KW-0812">Transmembrane</keyword>
<dbReference type="Proteomes" id="UP000266292">
    <property type="component" value="Chromosome"/>
</dbReference>
<dbReference type="STRING" id="709015.GCA_000472485_01047"/>
<evidence type="ECO:0000256" key="8">
    <source>
        <dbReference type="SAM" id="Phobius"/>
    </source>
</evidence>
<dbReference type="OrthoDB" id="828203at2"/>
<reference evidence="10" key="1">
    <citation type="submission" date="2017-05" db="EMBL/GenBank/DDBJ databases">
        <authorList>
            <person name="Ray J."/>
            <person name="Price M."/>
            <person name="Deutschbauer A."/>
        </authorList>
    </citation>
    <scope>NUCLEOTIDE SEQUENCE [LARGE SCALE GENOMIC DNA]</scope>
    <source>
        <strain evidence="10">DSM 19842</strain>
    </source>
</reference>
<comment type="subcellular location">
    <subcellularLocation>
        <location evidence="1">Cell membrane</location>
        <topology evidence="1">Multi-pass membrane protein</topology>
    </subcellularLocation>
</comment>
<feature type="transmembrane region" description="Helical" evidence="8">
    <location>
        <begin position="379"/>
        <end position="397"/>
    </location>
</feature>
<evidence type="ECO:0000256" key="7">
    <source>
        <dbReference type="ARBA" id="ARBA00023136"/>
    </source>
</evidence>
<accession>A0A1X9YPW2</accession>
<dbReference type="EMBL" id="CP021235">
    <property type="protein sequence ID" value="ARS34892.1"/>
    <property type="molecule type" value="Genomic_DNA"/>
</dbReference>
<protein>
    <recommendedName>
        <fullName evidence="11">Glycosyltransferase RgtA/B/C/D-like domain-containing protein</fullName>
    </recommendedName>
</protein>
<keyword evidence="10" id="KW-1185">Reference proteome</keyword>
<feature type="transmembrane region" description="Helical" evidence="8">
    <location>
        <begin position="142"/>
        <end position="158"/>
    </location>
</feature>
<keyword evidence="4" id="KW-0808">Transferase</keyword>
<proteinExistence type="predicted"/>
<sequence length="538" mass="61378">MKLMKLQSAANTTRVTRIVLVFVLLFAVLFFFTAHEGLYYSDDVQYSAFAGRLLNGSFDITQDGHTFIHRPTVYVPTAIAYAIFGVNYITYSLWTLLCTLGCIVLTYKAAHQKGLNPAFAAVFLGLTFYFLYFINFLYPDNMVAFFTLVAATVYYRLYRGDNRRVLFKALVFTSSLFIAGLAKETAVVVLPFFALCAARDVIGRKENTKFWAYAALFGLLLLSVYFGWYYLETGDAFYRVSEMETANLSYDNYVTNPSRSYAKRLLWGPVEALLGTGAFMLVVFLIGGGSGLTEAEKRKKLYWSLLFIVSYLTLCFSSTSLQVYNPIKLDARMYNLVIPPLAIAASFGLQKKVQEIRYTLFYTFAFAAIALYLRNSVGAVHGLLALYFAAHTAWLYFRKHSRLPVAYTALAAITFCLLIRPVYFMLKEKTLHYPEHLALFDKLQQLTAQRTKVQVILPHYLYKSTGYFTDYKKVNKLQFYDYSNSIPPGRRGQQLLLLNRSLGTNPSFTEDGPYEQLLEHIAQKPPLWKQGPLELYEL</sequence>
<evidence type="ECO:0000313" key="9">
    <source>
        <dbReference type="EMBL" id="ARS34892.1"/>
    </source>
</evidence>
<dbReference type="GO" id="GO:0016763">
    <property type="term" value="F:pentosyltransferase activity"/>
    <property type="evidence" value="ECO:0007669"/>
    <property type="project" value="TreeGrafter"/>
</dbReference>
<feature type="transmembrane region" description="Helical" evidence="8">
    <location>
        <begin position="188"/>
        <end position="203"/>
    </location>
</feature>
<dbReference type="GO" id="GO:0005886">
    <property type="term" value="C:plasma membrane"/>
    <property type="evidence" value="ECO:0007669"/>
    <property type="project" value="UniProtKB-SubCell"/>
</dbReference>
<keyword evidence="6 8" id="KW-1133">Transmembrane helix</keyword>
<dbReference type="InterPro" id="IPR050297">
    <property type="entry name" value="LipidA_mod_glycosyltrf_83"/>
</dbReference>
<gene>
    <name evidence="9" type="ORF">CA264_05250</name>
</gene>
<keyword evidence="7 8" id="KW-0472">Membrane</keyword>
<evidence type="ECO:0008006" key="11">
    <source>
        <dbReference type="Google" id="ProtNLM"/>
    </source>
</evidence>
<evidence type="ECO:0000256" key="4">
    <source>
        <dbReference type="ARBA" id="ARBA00022679"/>
    </source>
</evidence>
<feature type="transmembrane region" description="Helical" evidence="8">
    <location>
        <begin position="15"/>
        <end position="34"/>
    </location>
</feature>
<evidence type="ECO:0000256" key="1">
    <source>
        <dbReference type="ARBA" id="ARBA00004651"/>
    </source>
</evidence>
<feature type="transmembrane region" description="Helical" evidence="8">
    <location>
        <begin position="404"/>
        <end position="426"/>
    </location>
</feature>
<dbReference type="KEGG" id="pact:CA264_05250"/>
<dbReference type="GO" id="GO:0009103">
    <property type="term" value="P:lipopolysaccharide biosynthetic process"/>
    <property type="evidence" value="ECO:0007669"/>
    <property type="project" value="UniProtKB-ARBA"/>
</dbReference>
<keyword evidence="2" id="KW-1003">Cell membrane</keyword>
<keyword evidence="3" id="KW-0328">Glycosyltransferase</keyword>
<evidence type="ECO:0000256" key="5">
    <source>
        <dbReference type="ARBA" id="ARBA00022692"/>
    </source>
</evidence>
<dbReference type="PANTHER" id="PTHR33908">
    <property type="entry name" value="MANNOSYLTRANSFERASE YKCB-RELATED"/>
    <property type="match status" value="1"/>
</dbReference>
<evidence type="ECO:0000256" key="6">
    <source>
        <dbReference type="ARBA" id="ARBA00022989"/>
    </source>
</evidence>
<dbReference type="PANTHER" id="PTHR33908:SF11">
    <property type="entry name" value="MEMBRANE PROTEIN"/>
    <property type="match status" value="1"/>
</dbReference>
<name>A0A1X9YPW2_9BACT</name>
<feature type="transmembrane region" description="Helical" evidence="8">
    <location>
        <begin position="210"/>
        <end position="231"/>
    </location>
</feature>
<evidence type="ECO:0000256" key="3">
    <source>
        <dbReference type="ARBA" id="ARBA00022676"/>
    </source>
</evidence>
<dbReference type="AlphaFoldDB" id="A0A1X9YPW2"/>
<organism evidence="9 10">
    <name type="scientific">Pontibacter actiniarum</name>
    <dbReference type="NCBI Taxonomy" id="323450"/>
    <lineage>
        <taxon>Bacteria</taxon>
        <taxon>Pseudomonadati</taxon>
        <taxon>Bacteroidota</taxon>
        <taxon>Cytophagia</taxon>
        <taxon>Cytophagales</taxon>
        <taxon>Hymenobacteraceae</taxon>
        <taxon>Pontibacter</taxon>
    </lineage>
</organism>
<feature type="transmembrane region" description="Helical" evidence="8">
    <location>
        <begin position="333"/>
        <end position="349"/>
    </location>
</feature>
<feature type="transmembrane region" description="Helical" evidence="8">
    <location>
        <begin position="266"/>
        <end position="289"/>
    </location>
</feature>
<feature type="transmembrane region" description="Helical" evidence="8">
    <location>
        <begin position="118"/>
        <end position="136"/>
    </location>
</feature>
<feature type="transmembrane region" description="Helical" evidence="8">
    <location>
        <begin position="301"/>
        <end position="321"/>
    </location>
</feature>
<feature type="transmembrane region" description="Helical" evidence="8">
    <location>
        <begin position="165"/>
        <end position="182"/>
    </location>
</feature>
<feature type="transmembrane region" description="Helical" evidence="8">
    <location>
        <begin position="79"/>
        <end position="106"/>
    </location>
</feature>